<feature type="region of interest" description="Disordered" evidence="4">
    <location>
        <begin position="828"/>
        <end position="857"/>
    </location>
</feature>
<dbReference type="PROSITE" id="PS50294">
    <property type="entry name" value="WD_REPEATS_REGION"/>
    <property type="match status" value="1"/>
</dbReference>
<evidence type="ECO:0000256" key="4">
    <source>
        <dbReference type="SAM" id="MobiDB-lite"/>
    </source>
</evidence>
<dbReference type="HOGENOM" id="CLU_008245_0_0_1"/>
<accession>G8BW07</accession>
<sequence>MHLRIPNKTSIDEADDDSLSALSSLVSINSEEGTSLSKIKSNVSDIIQEQHIGNIDDIDDKDNETVDTDLKDNRLKKRDRFMKKSTPYSADFKPLMFKMKVPENNENDRQSPNKNSFKTMKKELNKDFKASDNIVHKDLINIRERLINLPIDGSSLFNTIDEDQLSKYLQNPTYIKLYRKRKDMTRFNRMFMAQELRIEKTNNTTISSAKDENGDRSDLSDTITPTKSSNSNGNVKTVDVSKSIWVTKFSLDGKYMATAGKDGNLRIWKVISSLLERWDSAKDDSSRNTEVTKTLTDGRSRKNSIISPIKSNTYSDAGSSLNNFEQDFKQFLDLGERKSRNNDDDSTSNVGSDYNDNSTLYNNSTFTSNVKSNSRLESADQNSNSGSTMNLFAPVFKPRPVKVFQEHTNDILDLDWSRNGFILTSSIDKTVKLWHTDKNKSLRTFSHPDFVTTVKFHPIDDRFFISGCIDQKCRLWSILDEQVSYEYHCQDLITTLTVSLDGKFTIVGTLNGYIHVLETEGLKFHSAFHVRQRVALQNLENPGEPPLIKNRLLGPRITGLQCIMPENTDNLRILATCDDSKIRIIQLSDKTLLEYLKGFQSKTSQHHAQLSMLSGEPVVISSSDDHWVYFWTLQSNSDEAHRKSIPRTGIHRSLSFKSLIGKTLSSRQKKGRPRADSDSRCHHLHLPNLLRCNKIIRNSAYIAFHAHTNPITTAVLAPPETAKILSLSNDLICELSSEYFMETENKIQESLTNSTLSDSSSDVQNIKLQNKKVNRELDKSFNLKTHSTLPNMIDVVGTIIVSTDTSGNIRVFRVDMPSRIRKMALQKLKDRKRKEGLSSITPTPSDMSTNATHNDSEKPCLSSVKFDSLYGSLRYSGYSMPESSSSNNTENEGNNSGTVIPSLPNDSQCSVCNGTKFELRKDIEMGPNMPSYYCTECGTVYNNFR</sequence>
<gene>
    <name evidence="5" type="primary">TPHA0G02500</name>
    <name evidence="5" type="ordered locus">TPHA_0G02500</name>
</gene>
<feature type="repeat" description="WD" evidence="3">
    <location>
        <begin position="444"/>
        <end position="486"/>
    </location>
</feature>
<dbReference type="PROSITE" id="PS50082">
    <property type="entry name" value="WD_REPEATS_2"/>
    <property type="match status" value="3"/>
</dbReference>
<dbReference type="Pfam" id="PF00400">
    <property type="entry name" value="WD40"/>
    <property type="match status" value="3"/>
</dbReference>
<dbReference type="SUPFAM" id="SSF50978">
    <property type="entry name" value="WD40 repeat-like"/>
    <property type="match status" value="2"/>
</dbReference>
<feature type="region of interest" description="Disordered" evidence="4">
    <location>
        <begin position="880"/>
        <end position="902"/>
    </location>
</feature>
<dbReference type="SMART" id="SM00320">
    <property type="entry name" value="WD40"/>
    <property type="match status" value="6"/>
</dbReference>
<proteinExistence type="predicted"/>
<keyword evidence="6" id="KW-1185">Reference proteome</keyword>
<organism evidence="5 6">
    <name type="scientific">Tetrapisispora phaffii (strain ATCC 24235 / CBS 4417 / NBRC 1672 / NRRL Y-8282 / UCD 70-5)</name>
    <name type="common">Yeast</name>
    <name type="synonym">Fabospora phaffii</name>
    <dbReference type="NCBI Taxonomy" id="1071381"/>
    <lineage>
        <taxon>Eukaryota</taxon>
        <taxon>Fungi</taxon>
        <taxon>Dikarya</taxon>
        <taxon>Ascomycota</taxon>
        <taxon>Saccharomycotina</taxon>
        <taxon>Saccharomycetes</taxon>
        <taxon>Saccharomycetales</taxon>
        <taxon>Saccharomycetaceae</taxon>
        <taxon>Tetrapisispora</taxon>
    </lineage>
</organism>
<dbReference type="eggNOG" id="KOG0283">
    <property type="taxonomic scope" value="Eukaryota"/>
</dbReference>
<feature type="compositionally biased region" description="Basic and acidic residues" evidence="4">
    <location>
        <begin position="209"/>
        <end position="219"/>
    </location>
</feature>
<dbReference type="OMA" id="WKVINSP"/>
<evidence type="ECO:0000313" key="5">
    <source>
        <dbReference type="EMBL" id="CCE64085.1"/>
    </source>
</evidence>
<dbReference type="InterPro" id="IPR001680">
    <property type="entry name" value="WD40_rpt"/>
</dbReference>
<feature type="repeat" description="WD" evidence="3">
    <location>
        <begin position="249"/>
        <end position="270"/>
    </location>
</feature>
<dbReference type="Proteomes" id="UP000005666">
    <property type="component" value="Chromosome 7"/>
</dbReference>
<dbReference type="PANTHER" id="PTHR14221">
    <property type="entry name" value="WD REPEAT DOMAIN 44"/>
    <property type="match status" value="1"/>
</dbReference>
<dbReference type="AlphaFoldDB" id="G8BW07"/>
<evidence type="ECO:0000256" key="3">
    <source>
        <dbReference type="PROSITE-ProRule" id="PRU00221"/>
    </source>
</evidence>
<evidence type="ECO:0000256" key="2">
    <source>
        <dbReference type="ARBA" id="ARBA00022737"/>
    </source>
</evidence>
<protein>
    <submittedName>
        <fullName evidence="5">Uncharacterized protein</fullName>
    </submittedName>
</protein>
<dbReference type="InterPro" id="IPR040324">
    <property type="entry name" value="WDR44/Dgr2"/>
</dbReference>
<evidence type="ECO:0000256" key="1">
    <source>
        <dbReference type="ARBA" id="ARBA00022574"/>
    </source>
</evidence>
<reference evidence="5 6" key="1">
    <citation type="journal article" date="2011" name="Proc. Natl. Acad. Sci. U.S.A.">
        <title>Evolutionary erosion of yeast sex chromosomes by mating-type switching accidents.</title>
        <authorList>
            <person name="Gordon J.L."/>
            <person name="Armisen D."/>
            <person name="Proux-Wera E."/>
            <person name="Oheigeartaigh S.S."/>
            <person name="Byrne K.P."/>
            <person name="Wolfe K.H."/>
        </authorList>
    </citation>
    <scope>NUCLEOTIDE SEQUENCE [LARGE SCALE GENOMIC DNA]</scope>
    <source>
        <strain evidence="6">ATCC 24235 / CBS 4417 / NBRC 1672 / NRRL Y-8282 / UCD 70-5</strain>
    </source>
</reference>
<dbReference type="PANTHER" id="PTHR14221:SF0">
    <property type="entry name" value="WD REPEAT-CONTAINING PROTEIN 44"/>
    <property type="match status" value="1"/>
</dbReference>
<feature type="region of interest" description="Disordered" evidence="4">
    <location>
        <begin position="203"/>
        <end position="234"/>
    </location>
</feature>
<feature type="compositionally biased region" description="Low complexity" evidence="4">
    <location>
        <begin position="880"/>
        <end position="898"/>
    </location>
</feature>
<feature type="compositionally biased region" description="Polar residues" evidence="4">
    <location>
        <begin position="347"/>
        <end position="359"/>
    </location>
</feature>
<dbReference type="InterPro" id="IPR036322">
    <property type="entry name" value="WD40_repeat_dom_sf"/>
</dbReference>
<feature type="compositionally biased region" description="Polar residues" evidence="4">
    <location>
        <begin position="220"/>
        <end position="234"/>
    </location>
</feature>
<dbReference type="RefSeq" id="XP_003686519.1">
    <property type="nucleotide sequence ID" value="XM_003686471.1"/>
</dbReference>
<dbReference type="KEGG" id="tpf:TPHA_0G02500"/>
<evidence type="ECO:0000313" key="6">
    <source>
        <dbReference type="Proteomes" id="UP000005666"/>
    </source>
</evidence>
<feature type="region of interest" description="Disordered" evidence="4">
    <location>
        <begin position="335"/>
        <end position="359"/>
    </location>
</feature>
<dbReference type="Gene3D" id="2.130.10.10">
    <property type="entry name" value="YVTN repeat-like/Quinoprotein amine dehydrogenase"/>
    <property type="match status" value="2"/>
</dbReference>
<dbReference type="GO" id="GO:0015918">
    <property type="term" value="P:sterol transport"/>
    <property type="evidence" value="ECO:0007669"/>
    <property type="project" value="EnsemblFungi"/>
</dbReference>
<dbReference type="OrthoDB" id="1932312at2759"/>
<dbReference type="GeneID" id="11535839"/>
<keyword evidence="1 3" id="KW-0853">WD repeat</keyword>
<feature type="repeat" description="WD" evidence="3">
    <location>
        <begin position="404"/>
        <end position="444"/>
    </location>
</feature>
<dbReference type="InterPro" id="IPR015943">
    <property type="entry name" value="WD40/YVTN_repeat-like_dom_sf"/>
</dbReference>
<keyword evidence="2" id="KW-0677">Repeat</keyword>
<dbReference type="EMBL" id="HE612862">
    <property type="protein sequence ID" value="CCE64085.1"/>
    <property type="molecule type" value="Genomic_DNA"/>
</dbReference>
<name>G8BW07_TETPH</name>
<feature type="compositionally biased region" description="Polar residues" evidence="4">
    <location>
        <begin position="838"/>
        <end position="853"/>
    </location>
</feature>